<dbReference type="STRING" id="242507.G4NLW2"/>
<dbReference type="OMA" id="HRYPGWT"/>
<reference key="2">
    <citation type="submission" date="2011-05" db="EMBL/GenBank/DDBJ databases">
        <title>The Genome Sequence of Magnaporthe oryzae 70-15.</title>
        <authorList>
            <consortium name="The Broad Institute Genome Sequencing Platform"/>
            <person name="Ma L.-J."/>
            <person name="Dead R."/>
            <person name="Young S.K."/>
            <person name="Zeng Q."/>
            <person name="Gargeya S."/>
            <person name="Fitzgerald M."/>
            <person name="Haas B."/>
            <person name="Abouelleil A."/>
            <person name="Alvarado L."/>
            <person name="Arachchi H.M."/>
            <person name="Berlin A."/>
            <person name="Brown A."/>
            <person name="Chapman S.B."/>
            <person name="Chen Z."/>
            <person name="Dunbar C."/>
            <person name="Freedman E."/>
            <person name="Gearin G."/>
            <person name="Gellesch M."/>
            <person name="Goldberg J."/>
            <person name="Griggs A."/>
            <person name="Gujja S."/>
            <person name="Heiman D."/>
            <person name="Howarth C."/>
            <person name="Larson L."/>
            <person name="Lui A."/>
            <person name="MacDonald P.J.P."/>
            <person name="Mehta T."/>
            <person name="Montmayeur A."/>
            <person name="Murphy C."/>
            <person name="Neiman D."/>
            <person name="Pearson M."/>
            <person name="Priest M."/>
            <person name="Roberts A."/>
            <person name="Saif S."/>
            <person name="Shea T."/>
            <person name="Shenoy N."/>
            <person name="Sisk P."/>
            <person name="Stolte C."/>
            <person name="Sykes S."/>
            <person name="Yandava C."/>
            <person name="Wortman J."/>
            <person name="Nusbaum C."/>
            <person name="Birren B."/>
        </authorList>
    </citation>
    <scope>NUCLEOTIDE SEQUENCE</scope>
    <source>
        <strain>70-15</strain>
    </source>
</reference>
<evidence type="ECO:0000313" key="4">
    <source>
        <dbReference type="Proteomes" id="UP000009058"/>
    </source>
</evidence>
<feature type="region of interest" description="Disordered" evidence="1">
    <location>
        <begin position="294"/>
        <end position="314"/>
    </location>
</feature>
<dbReference type="GeneID" id="2682384"/>
<dbReference type="InterPro" id="IPR046985">
    <property type="entry name" value="IP5"/>
</dbReference>
<dbReference type="PANTHER" id="PTHR11200:SF286">
    <property type="entry name" value="5-PHOSPHATASE, PUTATIVE (AFU_ORTHOLOGUE AFUA_5G07600)-RELATED"/>
    <property type="match status" value="1"/>
</dbReference>
<dbReference type="Gene3D" id="3.60.10.10">
    <property type="entry name" value="Endonuclease/exonuclease/phosphatase"/>
    <property type="match status" value="1"/>
</dbReference>
<feature type="domain" description="Inositol polyphosphate-related phosphatase" evidence="2">
    <location>
        <begin position="30"/>
        <end position="513"/>
    </location>
</feature>
<sequence>MSGKTTGKKAAHGLDEISVQHPKMMGGNKKKLDLLILSFNAAKKMVDSSVFAHHLETTLVTNATSLPEVVVFSLQEISPLSYAFIGGPLLAPFLSRYEEALNIAAVKIKSTPSTPATPASASAEDERDDVASPASPGVEEEEEEEQQQQQSPLLGPLWRKSRRAPGPYTLVKQHNVGMTAIMLFALHPSTISSVELAEVGFGTLDMGNKGAVAIRCIFTPPRGSSSSSAGDGSFTQLTLVATHLAPMEWNLKRRHANWQSICSALLFGDPVATIKEVARPEDQDVVSGLLRRRSTGRVSDSAASPAPTAEEEAEAEALLREAEEQDRVLAGHMREALRDMTIFRPGSHVFVAGDLNYRTADKSPKKEDRFPSFDPDSPDHWPTLLERDQLSKEKAAGKVLRCFTEEDIAFPPTYKYDVLHSAEGAINEAEAREAMERGDADLVVPYRFAKHRWPSWTDRVLYMQVPEFAKTEHDGQGEDHTFAARAYTSMPLMRSSDHQPVFLRLDVPILTPTELGREVAKAKGVAGQVLDSSREDGKAGAATTTTAAAAARGKDGSAAGDSAPQDQDVRISLPYPLDIHATARRQVARSREFMSGWTMLLWCTKEGAAALGSLAVLALGTYWLYQVL</sequence>
<dbReference type="eggNOG" id="KOG0566">
    <property type="taxonomic scope" value="Eukaryota"/>
</dbReference>
<dbReference type="InterPro" id="IPR000300">
    <property type="entry name" value="IPPc"/>
</dbReference>
<keyword evidence="4" id="KW-1185">Reference proteome</keyword>
<accession>G4NLW2</accession>
<evidence type="ECO:0000256" key="1">
    <source>
        <dbReference type="SAM" id="MobiDB-lite"/>
    </source>
</evidence>
<dbReference type="PANTHER" id="PTHR11200">
    <property type="entry name" value="INOSITOL 5-PHOSPHATASE"/>
    <property type="match status" value="1"/>
</dbReference>
<dbReference type="SMART" id="SM00128">
    <property type="entry name" value="IPPc"/>
    <property type="match status" value="1"/>
</dbReference>
<dbReference type="Pfam" id="PF22669">
    <property type="entry name" value="Exo_endo_phos2"/>
    <property type="match status" value="1"/>
</dbReference>
<feature type="region of interest" description="Disordered" evidence="1">
    <location>
        <begin position="361"/>
        <end position="383"/>
    </location>
</feature>
<gene>
    <name evidence="3" type="ORF">MGG_02831</name>
</gene>
<feature type="compositionally biased region" description="Low complexity" evidence="1">
    <location>
        <begin position="539"/>
        <end position="563"/>
    </location>
</feature>
<reference evidence="3 4" key="1">
    <citation type="journal article" date="2005" name="Nature">
        <title>The genome sequence of the rice blast fungus Magnaporthe grisea.</title>
        <authorList>
            <person name="Dean R.A."/>
            <person name="Talbot N.J."/>
            <person name="Ebbole D.J."/>
            <person name="Farman M.L."/>
            <person name="Mitchell T.K."/>
            <person name="Orbach M.J."/>
            <person name="Thon M."/>
            <person name="Kulkarni R."/>
            <person name="Xu J.R."/>
            <person name="Pan H."/>
            <person name="Read N.D."/>
            <person name="Lee Y.H."/>
            <person name="Carbone I."/>
            <person name="Brown D."/>
            <person name="Oh Y.Y."/>
            <person name="Donofrio N."/>
            <person name="Jeong J.S."/>
            <person name="Soanes D.M."/>
            <person name="Djonovic S."/>
            <person name="Kolomiets E."/>
            <person name="Rehmeyer C."/>
            <person name="Li W."/>
            <person name="Harding M."/>
            <person name="Kim S."/>
            <person name="Lebrun M.H."/>
            <person name="Bohnert H."/>
            <person name="Coughlan S."/>
            <person name="Butler J."/>
            <person name="Calvo S."/>
            <person name="Ma L.J."/>
            <person name="Nicol R."/>
            <person name="Purcell S."/>
            <person name="Nusbaum C."/>
            <person name="Galagan J.E."/>
            <person name="Birren B.W."/>
        </authorList>
    </citation>
    <scope>NUCLEOTIDE SEQUENCE [LARGE SCALE GENOMIC DNA]</scope>
    <source>
        <strain evidence="4">70-15 / ATCC MYA-4617 / FGSC 8958</strain>
    </source>
</reference>
<proteinExistence type="predicted"/>
<feature type="compositionally biased region" description="Low complexity" evidence="1">
    <location>
        <begin position="111"/>
        <end position="122"/>
    </location>
</feature>
<name>G4NLW2_PYRO7</name>
<feature type="region of interest" description="Disordered" evidence="1">
    <location>
        <begin position="526"/>
        <end position="567"/>
    </location>
</feature>
<dbReference type="InParanoid" id="G4NLW2"/>
<organism evidence="3 4">
    <name type="scientific">Pyricularia oryzae (strain 70-15 / ATCC MYA-4617 / FGSC 8958)</name>
    <name type="common">Rice blast fungus</name>
    <name type="synonym">Magnaporthe oryzae</name>
    <dbReference type="NCBI Taxonomy" id="242507"/>
    <lineage>
        <taxon>Eukaryota</taxon>
        <taxon>Fungi</taxon>
        <taxon>Dikarya</taxon>
        <taxon>Ascomycota</taxon>
        <taxon>Pezizomycotina</taxon>
        <taxon>Sordariomycetes</taxon>
        <taxon>Sordariomycetidae</taxon>
        <taxon>Magnaporthales</taxon>
        <taxon>Pyriculariaceae</taxon>
        <taxon>Pyricularia</taxon>
    </lineage>
</organism>
<dbReference type="KEGG" id="mgr:MGG_02831"/>
<dbReference type="Proteomes" id="UP000009058">
    <property type="component" value="Chromosome 7"/>
</dbReference>
<dbReference type="GO" id="GO:0004439">
    <property type="term" value="F:phosphatidylinositol-4,5-bisphosphate 5-phosphatase activity"/>
    <property type="evidence" value="ECO:0007669"/>
    <property type="project" value="TreeGrafter"/>
</dbReference>
<dbReference type="OrthoDB" id="62798at2759"/>
<dbReference type="VEuPathDB" id="FungiDB:MGG_02831"/>
<dbReference type="HOGENOM" id="CLU_025224_1_0_1"/>
<dbReference type="EMBL" id="CM001237">
    <property type="protein sequence ID" value="EHA46165.1"/>
    <property type="molecule type" value="Genomic_DNA"/>
</dbReference>
<dbReference type="RefSeq" id="XP_003720908.1">
    <property type="nucleotide sequence ID" value="XM_003720860.1"/>
</dbReference>
<feature type="region of interest" description="Disordered" evidence="1">
    <location>
        <begin position="111"/>
        <end position="160"/>
    </location>
</feature>
<protein>
    <recommendedName>
        <fullName evidence="2">Inositol polyphosphate-related phosphatase domain-containing protein</fullName>
    </recommendedName>
</protein>
<dbReference type="AlphaFoldDB" id="G4NLW2"/>
<dbReference type="SUPFAM" id="SSF56219">
    <property type="entry name" value="DNase I-like"/>
    <property type="match status" value="1"/>
</dbReference>
<evidence type="ECO:0000259" key="2">
    <source>
        <dbReference type="SMART" id="SM00128"/>
    </source>
</evidence>
<dbReference type="GO" id="GO:0046856">
    <property type="term" value="P:phosphatidylinositol dephosphorylation"/>
    <property type="evidence" value="ECO:0007669"/>
    <property type="project" value="InterPro"/>
</dbReference>
<dbReference type="InterPro" id="IPR036691">
    <property type="entry name" value="Endo/exonu/phosph_ase_sf"/>
</dbReference>
<evidence type="ECO:0000313" key="3">
    <source>
        <dbReference type="EMBL" id="EHA46165.1"/>
    </source>
</evidence>
<feature type="compositionally biased region" description="Basic and acidic residues" evidence="1">
    <location>
        <begin position="361"/>
        <end position="371"/>
    </location>
</feature>